<sequence length="132" mass="15387">MINIHPKQTQNGVNFVLPDFLIEYLKEGGKNQNGENIFESIAIQTNTEIRIMSQYLPNSTERIVRISIGNKESIRNFYLAMKLLTRQLDENMTLTMCAPENKFYQQENEDDLLFTDIVPSPDENQEVYCEFT</sequence>
<proteinExistence type="predicted"/>
<gene>
    <name evidence="1" type="primary">PARPA_14456.1 scaffold 50209</name>
</gene>
<dbReference type="STRING" id="35722.A0A0B7NWW1"/>
<keyword evidence="2" id="KW-1185">Reference proteome</keyword>
<dbReference type="AlphaFoldDB" id="A0A0B7NWW1"/>
<accession>A0A0B7NWW1</accession>
<reference evidence="1 2" key="1">
    <citation type="submission" date="2014-09" db="EMBL/GenBank/DDBJ databases">
        <authorList>
            <person name="Ellenberger Sabrina"/>
        </authorList>
    </citation>
    <scope>NUCLEOTIDE SEQUENCE [LARGE SCALE GENOMIC DNA]</scope>
    <source>
        <strain evidence="1 2">CBS 412.66</strain>
    </source>
</reference>
<organism evidence="1 2">
    <name type="scientific">Parasitella parasitica</name>
    <dbReference type="NCBI Taxonomy" id="35722"/>
    <lineage>
        <taxon>Eukaryota</taxon>
        <taxon>Fungi</taxon>
        <taxon>Fungi incertae sedis</taxon>
        <taxon>Mucoromycota</taxon>
        <taxon>Mucoromycotina</taxon>
        <taxon>Mucoromycetes</taxon>
        <taxon>Mucorales</taxon>
        <taxon>Mucorineae</taxon>
        <taxon>Mucoraceae</taxon>
        <taxon>Parasitella</taxon>
    </lineage>
</organism>
<evidence type="ECO:0000313" key="2">
    <source>
        <dbReference type="Proteomes" id="UP000054107"/>
    </source>
</evidence>
<evidence type="ECO:0000313" key="1">
    <source>
        <dbReference type="EMBL" id="CEP20135.1"/>
    </source>
</evidence>
<name>A0A0B7NWW1_9FUNG</name>
<protein>
    <submittedName>
        <fullName evidence="1">Uncharacterized protein</fullName>
    </submittedName>
</protein>
<dbReference type="EMBL" id="LN734207">
    <property type="protein sequence ID" value="CEP20135.1"/>
    <property type="molecule type" value="Genomic_DNA"/>
</dbReference>
<dbReference type="Proteomes" id="UP000054107">
    <property type="component" value="Unassembled WGS sequence"/>
</dbReference>
<dbReference type="OrthoDB" id="2367755at2759"/>